<feature type="signal peptide" evidence="2">
    <location>
        <begin position="1"/>
        <end position="20"/>
    </location>
</feature>
<dbReference type="EMBL" id="GL377311">
    <property type="protein sequence ID" value="EFI93028.1"/>
    <property type="molecule type" value="Genomic_DNA"/>
</dbReference>
<proteinExistence type="predicted"/>
<gene>
    <name evidence="3" type="ORF">SCHCODRAFT_269931</name>
</gene>
<protein>
    <submittedName>
        <fullName evidence="3">Uncharacterized protein</fullName>
    </submittedName>
</protein>
<feature type="compositionally biased region" description="Basic and acidic residues" evidence="1">
    <location>
        <begin position="57"/>
        <end position="71"/>
    </location>
</feature>
<feature type="region of interest" description="Disordered" evidence="1">
    <location>
        <begin position="45"/>
        <end position="89"/>
    </location>
</feature>
<keyword evidence="2" id="KW-0732">Signal</keyword>
<accession>D8QEX6</accession>
<name>D8QEX6_SCHCM</name>
<sequence>MKLSAVFAIAALAFASATGAAPLPETNGQRLARGLPPLKPRFVATPVARSEPSAPLKRAEPSARAVKRNEPSARALRKRSEPSARAYAA</sequence>
<dbReference type="OrthoDB" id="3067553at2759"/>
<evidence type="ECO:0000313" key="3">
    <source>
        <dbReference type="EMBL" id="EFI93028.1"/>
    </source>
</evidence>
<organism evidence="4">
    <name type="scientific">Schizophyllum commune (strain H4-8 / FGSC 9210)</name>
    <name type="common">Split gill fungus</name>
    <dbReference type="NCBI Taxonomy" id="578458"/>
    <lineage>
        <taxon>Eukaryota</taxon>
        <taxon>Fungi</taxon>
        <taxon>Dikarya</taxon>
        <taxon>Basidiomycota</taxon>
        <taxon>Agaricomycotina</taxon>
        <taxon>Agaricomycetes</taxon>
        <taxon>Agaricomycetidae</taxon>
        <taxon>Agaricales</taxon>
        <taxon>Schizophyllaceae</taxon>
        <taxon>Schizophyllum</taxon>
    </lineage>
</organism>
<feature type="non-terminal residue" evidence="3">
    <location>
        <position position="89"/>
    </location>
</feature>
<dbReference type="InParanoid" id="D8QEX6"/>
<dbReference type="KEGG" id="scm:SCHCO_02638004"/>
<reference evidence="3 4" key="1">
    <citation type="journal article" date="2010" name="Nat. Biotechnol.">
        <title>Genome sequence of the model mushroom Schizophyllum commune.</title>
        <authorList>
            <person name="Ohm R.A."/>
            <person name="de Jong J.F."/>
            <person name="Lugones L.G."/>
            <person name="Aerts A."/>
            <person name="Kothe E."/>
            <person name="Stajich J.E."/>
            <person name="de Vries R.P."/>
            <person name="Record E."/>
            <person name="Levasseur A."/>
            <person name="Baker S.E."/>
            <person name="Bartholomew K.A."/>
            <person name="Coutinho P.M."/>
            <person name="Erdmann S."/>
            <person name="Fowler T.J."/>
            <person name="Gathman A.C."/>
            <person name="Lombard V."/>
            <person name="Henrissat B."/>
            <person name="Knabe N."/>
            <person name="Kuees U."/>
            <person name="Lilly W.W."/>
            <person name="Lindquist E."/>
            <person name="Lucas S."/>
            <person name="Magnuson J.K."/>
            <person name="Piumi F."/>
            <person name="Raudaskoski M."/>
            <person name="Salamov A."/>
            <person name="Schmutz J."/>
            <person name="Schwarze F.W.M.R."/>
            <person name="vanKuyk P.A."/>
            <person name="Horton J.S."/>
            <person name="Grigoriev I.V."/>
            <person name="Woesten H.A.B."/>
        </authorList>
    </citation>
    <scope>NUCLEOTIDE SEQUENCE [LARGE SCALE GENOMIC DNA]</scope>
    <source>
        <strain evidence="4">H4-8 / FGSC 9210</strain>
    </source>
</reference>
<dbReference type="GeneID" id="9591703"/>
<feature type="chain" id="PRO_5003120872" evidence="2">
    <location>
        <begin position="21"/>
        <end position="89"/>
    </location>
</feature>
<dbReference type="HOGENOM" id="CLU_2456029_0_0_1"/>
<dbReference type="Proteomes" id="UP000007431">
    <property type="component" value="Unassembled WGS sequence"/>
</dbReference>
<evidence type="ECO:0000256" key="1">
    <source>
        <dbReference type="SAM" id="MobiDB-lite"/>
    </source>
</evidence>
<evidence type="ECO:0000256" key="2">
    <source>
        <dbReference type="SAM" id="SignalP"/>
    </source>
</evidence>
<keyword evidence="4" id="KW-1185">Reference proteome</keyword>
<dbReference type="VEuPathDB" id="FungiDB:SCHCODRAFT_02638004"/>
<evidence type="ECO:0000313" key="4">
    <source>
        <dbReference type="Proteomes" id="UP000007431"/>
    </source>
</evidence>
<dbReference type="AlphaFoldDB" id="D8QEX6"/>
<dbReference type="RefSeq" id="XP_003027931.1">
    <property type="nucleotide sequence ID" value="XM_003027885.1"/>
</dbReference>